<dbReference type="InterPro" id="IPR012675">
    <property type="entry name" value="Beta-grasp_dom_sf"/>
</dbReference>
<dbReference type="SUPFAM" id="SSF54285">
    <property type="entry name" value="MoaD/ThiS"/>
    <property type="match status" value="1"/>
</dbReference>
<dbReference type="Proteomes" id="UP000198324">
    <property type="component" value="Unassembled WGS sequence"/>
</dbReference>
<sequence>MITVTLEPDGETLTLERHNTVLMLQKRLGLRVNDALVIRGGELLTPDRRLEDGDAITVRKVISRG</sequence>
<proteinExistence type="predicted"/>
<protein>
    <submittedName>
        <fullName evidence="1">Sulfur carrier protein</fullName>
    </submittedName>
</protein>
<dbReference type="OrthoDB" id="5460212at2"/>
<evidence type="ECO:0000313" key="1">
    <source>
        <dbReference type="EMBL" id="SNR74040.1"/>
    </source>
</evidence>
<dbReference type="EMBL" id="FZOC01000002">
    <property type="protein sequence ID" value="SNR74040.1"/>
    <property type="molecule type" value="Genomic_DNA"/>
</dbReference>
<evidence type="ECO:0000313" key="2">
    <source>
        <dbReference type="Proteomes" id="UP000198324"/>
    </source>
</evidence>
<organism evidence="1 2">
    <name type="scientific">Humidesulfovibrio mexicanus</name>
    <dbReference type="NCBI Taxonomy" id="147047"/>
    <lineage>
        <taxon>Bacteria</taxon>
        <taxon>Pseudomonadati</taxon>
        <taxon>Thermodesulfobacteriota</taxon>
        <taxon>Desulfovibrionia</taxon>
        <taxon>Desulfovibrionales</taxon>
        <taxon>Desulfovibrionaceae</taxon>
        <taxon>Humidesulfovibrio</taxon>
    </lineage>
</organism>
<dbReference type="AlphaFoldDB" id="A0A238YSM6"/>
<name>A0A238YSM6_9BACT</name>
<reference evidence="1 2" key="1">
    <citation type="submission" date="2017-06" db="EMBL/GenBank/DDBJ databases">
        <authorList>
            <person name="Kim H.J."/>
            <person name="Triplett B.A."/>
        </authorList>
    </citation>
    <scope>NUCLEOTIDE SEQUENCE [LARGE SCALE GENOMIC DNA]</scope>
    <source>
        <strain evidence="1 2">DSM 13116</strain>
    </source>
</reference>
<dbReference type="InterPro" id="IPR016155">
    <property type="entry name" value="Mopterin_synth/thiamin_S_b"/>
</dbReference>
<accession>A0A238YSM6</accession>
<gene>
    <name evidence="1" type="ORF">SAMN04488503_0958</name>
</gene>
<dbReference type="Gene3D" id="3.10.20.30">
    <property type="match status" value="1"/>
</dbReference>
<dbReference type="RefSeq" id="WP_089272296.1">
    <property type="nucleotide sequence ID" value="NZ_FZOC01000002.1"/>
</dbReference>
<keyword evidence="2" id="KW-1185">Reference proteome</keyword>